<proteinExistence type="predicted"/>
<dbReference type="Proteomes" id="UP001620645">
    <property type="component" value="Unassembled WGS sequence"/>
</dbReference>
<evidence type="ECO:0000313" key="2">
    <source>
        <dbReference type="EMBL" id="KAL3077309.1"/>
    </source>
</evidence>
<reference evidence="2 3" key="1">
    <citation type="submission" date="2024-10" db="EMBL/GenBank/DDBJ databases">
        <authorList>
            <person name="Kim D."/>
        </authorList>
    </citation>
    <scope>NUCLEOTIDE SEQUENCE [LARGE SCALE GENOMIC DNA]</scope>
    <source>
        <strain evidence="2">Taebaek</strain>
    </source>
</reference>
<name>A0ABD2IAE1_HETSC</name>
<keyword evidence="3" id="KW-1185">Reference proteome</keyword>
<protein>
    <submittedName>
        <fullName evidence="2">Uncharacterized protein</fullName>
    </submittedName>
</protein>
<comment type="caution">
    <text evidence="2">The sequence shown here is derived from an EMBL/GenBank/DDBJ whole genome shotgun (WGS) entry which is preliminary data.</text>
</comment>
<dbReference type="AlphaFoldDB" id="A0ABD2IAE1"/>
<gene>
    <name evidence="2" type="ORF">niasHS_013298</name>
</gene>
<accession>A0ABD2IAE1</accession>
<feature type="transmembrane region" description="Helical" evidence="1">
    <location>
        <begin position="42"/>
        <end position="66"/>
    </location>
</feature>
<keyword evidence="1" id="KW-0472">Membrane</keyword>
<keyword evidence="1" id="KW-0812">Transmembrane</keyword>
<sequence>MSEVYGFLDRFTKRITRRRGTIPAASGFGADSSMDGGGVSKVCIGFCVCILILLIVFAALLLTAALSPKSFEGVAVLGGLASLFAD</sequence>
<evidence type="ECO:0000313" key="3">
    <source>
        <dbReference type="Proteomes" id="UP001620645"/>
    </source>
</evidence>
<keyword evidence="1" id="KW-1133">Transmembrane helix</keyword>
<evidence type="ECO:0000256" key="1">
    <source>
        <dbReference type="SAM" id="Phobius"/>
    </source>
</evidence>
<dbReference type="EMBL" id="JBICCN010000327">
    <property type="protein sequence ID" value="KAL3077309.1"/>
    <property type="molecule type" value="Genomic_DNA"/>
</dbReference>
<organism evidence="2 3">
    <name type="scientific">Heterodera schachtii</name>
    <name type="common">Sugarbeet cyst nematode worm</name>
    <name type="synonym">Tylenchus schachtii</name>
    <dbReference type="NCBI Taxonomy" id="97005"/>
    <lineage>
        <taxon>Eukaryota</taxon>
        <taxon>Metazoa</taxon>
        <taxon>Ecdysozoa</taxon>
        <taxon>Nematoda</taxon>
        <taxon>Chromadorea</taxon>
        <taxon>Rhabditida</taxon>
        <taxon>Tylenchina</taxon>
        <taxon>Tylenchomorpha</taxon>
        <taxon>Tylenchoidea</taxon>
        <taxon>Heteroderidae</taxon>
        <taxon>Heteroderinae</taxon>
        <taxon>Heterodera</taxon>
    </lineage>
</organism>